<evidence type="ECO:0000256" key="7">
    <source>
        <dbReference type="ARBA" id="ARBA00023136"/>
    </source>
</evidence>
<feature type="transmembrane region" description="Helical" evidence="10">
    <location>
        <begin position="376"/>
        <end position="404"/>
    </location>
</feature>
<feature type="transmembrane region" description="Helical" evidence="10">
    <location>
        <begin position="232"/>
        <end position="253"/>
    </location>
</feature>
<evidence type="ECO:0000256" key="4">
    <source>
        <dbReference type="ARBA" id="ARBA00022692"/>
    </source>
</evidence>
<feature type="transmembrane region" description="Helical" evidence="10">
    <location>
        <begin position="330"/>
        <end position="356"/>
    </location>
</feature>
<dbReference type="PANTHER" id="PTHR21137:SF35">
    <property type="entry name" value="ODORANT RECEPTOR 19A-RELATED"/>
    <property type="match status" value="1"/>
</dbReference>
<dbReference type="AlphaFoldDB" id="A0AA38M7I0"/>
<feature type="transmembrane region" description="Helical" evidence="10">
    <location>
        <begin position="90"/>
        <end position="117"/>
    </location>
</feature>
<evidence type="ECO:0000313" key="11">
    <source>
        <dbReference type="EMBL" id="KAJ3645954.1"/>
    </source>
</evidence>
<keyword evidence="2" id="KW-1003">Cell membrane</keyword>
<reference evidence="11" key="1">
    <citation type="journal article" date="2023" name="G3 (Bethesda)">
        <title>Whole genome assemblies of Zophobas morio and Tenebrio molitor.</title>
        <authorList>
            <person name="Kaur S."/>
            <person name="Stinson S.A."/>
            <person name="diCenzo G.C."/>
        </authorList>
    </citation>
    <scope>NUCLEOTIDE SEQUENCE</scope>
    <source>
        <strain evidence="11">QUZm001</strain>
    </source>
</reference>
<feature type="transmembrane region" description="Helical" evidence="10">
    <location>
        <begin position="469"/>
        <end position="488"/>
    </location>
</feature>
<dbReference type="GO" id="GO:0004984">
    <property type="term" value="F:olfactory receptor activity"/>
    <property type="evidence" value="ECO:0007669"/>
    <property type="project" value="InterPro"/>
</dbReference>
<keyword evidence="8" id="KW-0675">Receptor</keyword>
<dbReference type="InterPro" id="IPR004117">
    <property type="entry name" value="7tm6_olfct_rcpt"/>
</dbReference>
<dbReference type="GO" id="GO:0005549">
    <property type="term" value="F:odorant binding"/>
    <property type="evidence" value="ECO:0007669"/>
    <property type="project" value="InterPro"/>
</dbReference>
<dbReference type="Pfam" id="PF02949">
    <property type="entry name" value="7tm_6"/>
    <property type="match status" value="1"/>
</dbReference>
<evidence type="ECO:0000256" key="9">
    <source>
        <dbReference type="ARBA" id="ARBA00023224"/>
    </source>
</evidence>
<keyword evidence="5" id="KW-0552">Olfaction</keyword>
<keyword evidence="12" id="KW-1185">Reference proteome</keyword>
<feature type="transmembrane region" description="Helical" evidence="10">
    <location>
        <begin position="500"/>
        <end position="520"/>
    </location>
</feature>
<feature type="transmembrane region" description="Helical" evidence="10">
    <location>
        <begin position="137"/>
        <end position="165"/>
    </location>
</feature>
<sequence>MEGNVFILSHFSTSFTIFLAQHYISSYLFIQKFELNYFIRYAPIFFMLYQLVCTWCQSYTTSMIASNLHPILLWQIDEATEDIKKTVKRIWFFITLYIVVSVALALVTCLACVIQTPKEYFFFFEIAELYFPQWKPFYTFTIKSALFVLAYTGVSIPGFASFYFYGYITLQKLMLKHCVQNINTNYDQVDNVRFSSVTYQRVINQRLLFCVKRHIRFCKSVARFIQIADAYVLPYQVLGTIVTASIFVFSFAFEGSLAGQYFRIATFVALSCTIVLGFVIIGQEIEDMQLLCTWCQSYTTSIVARNLHSILLWQIDEATEEIKKTLKRTWFFITLYIVVSVAVALLTCLACVVQTPKEFFFFFEIAEQYFPQWKTFFTFTIKSALFVLAYTGVSIPGFASFYFYGHITLQKLMLKHCLQNINTNYDKVDNVRLSSVTYQRLINQRLLFCVTRHIDFCKYVVRIMRLLDVYVLPYEVLGTVVTASIFVFSFAFEGSLAGQYFRIATFVAVSCTIVVGFVVIGQEIEDMWQELSDAASEVEWYNWNQTNKRIYLIFLTNTSKVYKVKFSENISVNYELGLQVLKAVYSAANITYSLQHT</sequence>
<dbReference type="EMBL" id="JALNTZ010000007">
    <property type="protein sequence ID" value="KAJ3645954.1"/>
    <property type="molecule type" value="Genomic_DNA"/>
</dbReference>
<gene>
    <name evidence="11" type="ORF">Zmor_023571</name>
</gene>
<comment type="subcellular location">
    <subcellularLocation>
        <location evidence="1">Cell membrane</location>
        <topology evidence="1">Multi-pass membrane protein</topology>
    </subcellularLocation>
</comment>
<evidence type="ECO:0000313" key="12">
    <source>
        <dbReference type="Proteomes" id="UP001168821"/>
    </source>
</evidence>
<evidence type="ECO:0000256" key="6">
    <source>
        <dbReference type="ARBA" id="ARBA00022989"/>
    </source>
</evidence>
<evidence type="ECO:0000256" key="3">
    <source>
        <dbReference type="ARBA" id="ARBA00022606"/>
    </source>
</evidence>
<comment type="caution">
    <text evidence="11">The sequence shown here is derived from an EMBL/GenBank/DDBJ whole genome shotgun (WGS) entry which is preliminary data.</text>
</comment>
<name>A0AA38M7I0_9CUCU</name>
<organism evidence="11 12">
    <name type="scientific">Zophobas morio</name>
    <dbReference type="NCBI Taxonomy" id="2755281"/>
    <lineage>
        <taxon>Eukaryota</taxon>
        <taxon>Metazoa</taxon>
        <taxon>Ecdysozoa</taxon>
        <taxon>Arthropoda</taxon>
        <taxon>Hexapoda</taxon>
        <taxon>Insecta</taxon>
        <taxon>Pterygota</taxon>
        <taxon>Neoptera</taxon>
        <taxon>Endopterygota</taxon>
        <taxon>Coleoptera</taxon>
        <taxon>Polyphaga</taxon>
        <taxon>Cucujiformia</taxon>
        <taxon>Tenebrionidae</taxon>
        <taxon>Zophobas</taxon>
    </lineage>
</organism>
<evidence type="ECO:0000256" key="10">
    <source>
        <dbReference type="SAM" id="Phobius"/>
    </source>
</evidence>
<dbReference type="GO" id="GO:0007165">
    <property type="term" value="P:signal transduction"/>
    <property type="evidence" value="ECO:0007669"/>
    <property type="project" value="UniProtKB-KW"/>
</dbReference>
<feature type="transmembrane region" description="Helical" evidence="10">
    <location>
        <begin position="6"/>
        <end position="30"/>
    </location>
</feature>
<keyword evidence="7 10" id="KW-0472">Membrane</keyword>
<keyword evidence="4 10" id="KW-0812">Transmembrane</keyword>
<keyword evidence="3" id="KW-0716">Sensory transduction</keyword>
<evidence type="ECO:0000256" key="1">
    <source>
        <dbReference type="ARBA" id="ARBA00004651"/>
    </source>
</evidence>
<protein>
    <recommendedName>
        <fullName evidence="13">Odorant receptor</fullName>
    </recommendedName>
</protein>
<accession>A0AA38M7I0</accession>
<evidence type="ECO:0008006" key="13">
    <source>
        <dbReference type="Google" id="ProtNLM"/>
    </source>
</evidence>
<keyword evidence="9" id="KW-0807">Transducer</keyword>
<dbReference type="GO" id="GO:0005886">
    <property type="term" value="C:plasma membrane"/>
    <property type="evidence" value="ECO:0007669"/>
    <property type="project" value="UniProtKB-SubCell"/>
</dbReference>
<dbReference type="PANTHER" id="PTHR21137">
    <property type="entry name" value="ODORANT RECEPTOR"/>
    <property type="match status" value="1"/>
</dbReference>
<keyword evidence="6 10" id="KW-1133">Transmembrane helix</keyword>
<evidence type="ECO:0000256" key="8">
    <source>
        <dbReference type="ARBA" id="ARBA00023170"/>
    </source>
</evidence>
<feature type="transmembrane region" description="Helical" evidence="10">
    <location>
        <begin position="259"/>
        <end position="281"/>
    </location>
</feature>
<dbReference type="Proteomes" id="UP001168821">
    <property type="component" value="Unassembled WGS sequence"/>
</dbReference>
<proteinExistence type="predicted"/>
<evidence type="ECO:0000256" key="5">
    <source>
        <dbReference type="ARBA" id="ARBA00022725"/>
    </source>
</evidence>
<evidence type="ECO:0000256" key="2">
    <source>
        <dbReference type="ARBA" id="ARBA00022475"/>
    </source>
</evidence>